<sequence>MLENDLETTTNLEFVSCLIGLVNSNCKDQPRDDSPPGIANSLLYSDSNRFSLLIFLCLDFGIGKPGILHWTVLRFPLVSSLSDVPCGSLSWKHREHGESLSGTSRRREDLRVQSLRYTSDQQERAGQHAIYGLHGSSLPLPEGGEHYILGGARSDDADGTTLRARRVLQKVLAKTRLVLRVRHGRGPTL</sequence>
<comment type="caution">
    <text evidence="1">The sequence shown here is derived from an EMBL/GenBank/DDBJ whole genome shotgun (WGS) entry which is preliminary data.</text>
</comment>
<evidence type="ECO:0000313" key="2">
    <source>
        <dbReference type="Proteomes" id="UP000186922"/>
    </source>
</evidence>
<evidence type="ECO:0000313" key="1">
    <source>
        <dbReference type="EMBL" id="GAV05932.1"/>
    </source>
</evidence>
<organism evidence="1 2">
    <name type="scientific">Ramazzottius varieornatus</name>
    <name type="common">Water bear</name>
    <name type="synonym">Tardigrade</name>
    <dbReference type="NCBI Taxonomy" id="947166"/>
    <lineage>
        <taxon>Eukaryota</taxon>
        <taxon>Metazoa</taxon>
        <taxon>Ecdysozoa</taxon>
        <taxon>Tardigrada</taxon>
        <taxon>Eutardigrada</taxon>
        <taxon>Parachela</taxon>
        <taxon>Hypsibioidea</taxon>
        <taxon>Ramazzottiidae</taxon>
        <taxon>Ramazzottius</taxon>
    </lineage>
</organism>
<gene>
    <name evidence="1" type="primary">RvY_15984</name>
    <name evidence="1" type="synonym">RvY_15984.1</name>
    <name evidence="1" type="ORF">RvY_15984-1</name>
</gene>
<dbReference type="Proteomes" id="UP000186922">
    <property type="component" value="Unassembled WGS sequence"/>
</dbReference>
<name>A0A1D1VWU6_RAMVA</name>
<dbReference type="AlphaFoldDB" id="A0A1D1VWU6"/>
<keyword evidence="2" id="KW-1185">Reference proteome</keyword>
<accession>A0A1D1VWU6</accession>
<protein>
    <submittedName>
        <fullName evidence="1">Uncharacterized protein</fullName>
    </submittedName>
</protein>
<dbReference type="EMBL" id="BDGG01000012">
    <property type="protein sequence ID" value="GAV05932.1"/>
    <property type="molecule type" value="Genomic_DNA"/>
</dbReference>
<proteinExistence type="predicted"/>
<reference evidence="1 2" key="1">
    <citation type="journal article" date="2016" name="Nat. Commun.">
        <title>Extremotolerant tardigrade genome and improved radiotolerance of human cultured cells by tardigrade-unique protein.</title>
        <authorList>
            <person name="Hashimoto T."/>
            <person name="Horikawa D.D."/>
            <person name="Saito Y."/>
            <person name="Kuwahara H."/>
            <person name="Kozuka-Hata H."/>
            <person name="Shin-I T."/>
            <person name="Minakuchi Y."/>
            <person name="Ohishi K."/>
            <person name="Motoyama A."/>
            <person name="Aizu T."/>
            <person name="Enomoto A."/>
            <person name="Kondo K."/>
            <person name="Tanaka S."/>
            <person name="Hara Y."/>
            <person name="Koshikawa S."/>
            <person name="Sagara H."/>
            <person name="Miura T."/>
            <person name="Yokobori S."/>
            <person name="Miyagawa K."/>
            <person name="Suzuki Y."/>
            <person name="Kubo T."/>
            <person name="Oyama M."/>
            <person name="Kohara Y."/>
            <person name="Fujiyama A."/>
            <person name="Arakawa K."/>
            <person name="Katayama T."/>
            <person name="Toyoda A."/>
            <person name="Kunieda T."/>
        </authorList>
    </citation>
    <scope>NUCLEOTIDE SEQUENCE [LARGE SCALE GENOMIC DNA]</scope>
    <source>
        <strain evidence="1 2">YOKOZUNA-1</strain>
    </source>
</reference>